<evidence type="ECO:0000313" key="1">
    <source>
        <dbReference type="EMBL" id="KAI8431511.1"/>
    </source>
</evidence>
<sequence>MCGITFEIYHELCGEGKHREETCTNLQRNSMVRVKFPIRTGPAWALWPKPSCSERRPVPSSGTLITDNFKINSGNSASKRRRDEAVLANYKYKMTPHSLNLSKSPTPPKRRVLGLLQSPFEETVSLNNIENLPQYTEELRPTERKSPYQPFKCDSYNTPTRKSLGVFKSPIPTSSRKVLGEIQNSPSPVAKRILGQSPFKFERIQSPVTSQRSFRRISKVFEDRNKFKMANKENIEKFEEEARDAEFQYGREEWTATKLDFTDVLQSTHKMEDHTFKQDTFVPEKEEIDPEFDTLHDLEEEFDNDNFDQCSKYEIISTDSPDIISRGRNSSSRKITSRNFIFGAPLADTEQSTSFNRPARALNFEDSMFEFTSPAIKKTNSGSVKKSLKFNETPTKDSSPPLKRIFTSESTTSMESGFVSEFDEQFLDMEESNSPKVAHFEDLLSGQIKNNIIANKQSLYRSKSFNPGPSKARVSLLSILESPQQEKRSQKRADTSESELENKRRKCEDDRVRPVLQRAFSENNASIMSALDRSAVNPDLIGDFSQPFALPLTSGNHSDLKSISCDTLATLLRGGFEDSVEDFQVIDCRYPYEFEGGHIAGAQNLYTPAQVMALVSGPKPSNKQRRSILVFHCEFSLERGPKLSRFLRSSDREKNKENYPSLHFPEVYLLHEGYRAFFQRHPDLCSPAGYTAMLDPKHRDSLKRHRSVQQPSSSTHHRRNRLLF</sequence>
<name>A0ACC0K543_CHOFU</name>
<gene>
    <name evidence="1" type="ORF">MSG28_016013</name>
</gene>
<organism evidence="1 2">
    <name type="scientific">Choristoneura fumiferana</name>
    <name type="common">Spruce budworm moth</name>
    <name type="synonym">Archips fumiferana</name>
    <dbReference type="NCBI Taxonomy" id="7141"/>
    <lineage>
        <taxon>Eukaryota</taxon>
        <taxon>Metazoa</taxon>
        <taxon>Ecdysozoa</taxon>
        <taxon>Arthropoda</taxon>
        <taxon>Hexapoda</taxon>
        <taxon>Insecta</taxon>
        <taxon>Pterygota</taxon>
        <taxon>Neoptera</taxon>
        <taxon>Endopterygota</taxon>
        <taxon>Lepidoptera</taxon>
        <taxon>Glossata</taxon>
        <taxon>Ditrysia</taxon>
        <taxon>Tortricoidea</taxon>
        <taxon>Tortricidae</taxon>
        <taxon>Tortricinae</taxon>
        <taxon>Choristoneura</taxon>
    </lineage>
</organism>
<dbReference type="EMBL" id="CM046130">
    <property type="protein sequence ID" value="KAI8431511.1"/>
    <property type="molecule type" value="Genomic_DNA"/>
</dbReference>
<comment type="caution">
    <text evidence="1">The sequence shown here is derived from an EMBL/GenBank/DDBJ whole genome shotgun (WGS) entry which is preliminary data.</text>
</comment>
<accession>A0ACC0K543</accession>
<proteinExistence type="predicted"/>
<protein>
    <submittedName>
        <fullName evidence="1">Uncharacterized protein</fullName>
    </submittedName>
</protein>
<keyword evidence="2" id="KW-1185">Reference proteome</keyword>
<dbReference type="Proteomes" id="UP001064048">
    <property type="component" value="Chromosome 30"/>
</dbReference>
<evidence type="ECO:0000313" key="2">
    <source>
        <dbReference type="Proteomes" id="UP001064048"/>
    </source>
</evidence>
<reference evidence="1 2" key="1">
    <citation type="journal article" date="2022" name="Genome Biol. Evol.">
        <title>The Spruce Budworm Genome: Reconstructing the Evolutionary History of Antifreeze Proteins.</title>
        <authorList>
            <person name="Beliveau C."/>
            <person name="Gagne P."/>
            <person name="Picq S."/>
            <person name="Vernygora O."/>
            <person name="Keeling C.I."/>
            <person name="Pinkney K."/>
            <person name="Doucet D."/>
            <person name="Wen F."/>
            <person name="Johnston J.S."/>
            <person name="Maaroufi H."/>
            <person name="Boyle B."/>
            <person name="Laroche J."/>
            <person name="Dewar K."/>
            <person name="Juretic N."/>
            <person name="Blackburn G."/>
            <person name="Nisole A."/>
            <person name="Brunet B."/>
            <person name="Brandao M."/>
            <person name="Lumley L."/>
            <person name="Duan J."/>
            <person name="Quan G."/>
            <person name="Lucarotti C.J."/>
            <person name="Roe A.D."/>
            <person name="Sperling F.A.H."/>
            <person name="Levesque R.C."/>
            <person name="Cusson M."/>
        </authorList>
    </citation>
    <scope>NUCLEOTIDE SEQUENCE [LARGE SCALE GENOMIC DNA]</scope>
    <source>
        <strain evidence="1">Glfc:IPQL:Cfum</strain>
    </source>
</reference>